<dbReference type="InterPro" id="IPR028260">
    <property type="entry name" value="FAM177"/>
</dbReference>
<evidence type="ECO:0000313" key="3">
    <source>
        <dbReference type="Proteomes" id="UP000677054"/>
    </source>
</evidence>
<dbReference type="Pfam" id="PF14774">
    <property type="entry name" value="FAM177"/>
    <property type="match status" value="1"/>
</dbReference>
<dbReference type="OrthoDB" id="45963at2759"/>
<sequence length="185" mass="21332">MEGETGENESSSTTEQKIQVHAEDNEAIDAKEVKMDIKPDEEKTSKKKKKPKRVLHFRDGTMEEFSSSDEEKEEGQSQASQKQLADLKKLSWMPWAWEVTLLAGYKALAVCDYLGETFASFLGITMPKYQFEIDEYNRLQEEAKEHELTNAGWESGKQNKFILDSMEGGKERVEVHPDSTKWQRF</sequence>
<reference evidence="2" key="1">
    <citation type="submission" date="2020-11" db="EMBL/GenBank/DDBJ databases">
        <authorList>
            <person name="Tran Van P."/>
        </authorList>
    </citation>
    <scope>NUCLEOTIDE SEQUENCE</scope>
</reference>
<organism evidence="2">
    <name type="scientific">Darwinula stevensoni</name>
    <dbReference type="NCBI Taxonomy" id="69355"/>
    <lineage>
        <taxon>Eukaryota</taxon>
        <taxon>Metazoa</taxon>
        <taxon>Ecdysozoa</taxon>
        <taxon>Arthropoda</taxon>
        <taxon>Crustacea</taxon>
        <taxon>Oligostraca</taxon>
        <taxon>Ostracoda</taxon>
        <taxon>Podocopa</taxon>
        <taxon>Podocopida</taxon>
        <taxon>Darwinulocopina</taxon>
        <taxon>Darwinuloidea</taxon>
        <taxon>Darwinulidae</taxon>
        <taxon>Darwinula</taxon>
    </lineage>
</organism>
<protein>
    <recommendedName>
        <fullName evidence="4">Protein FAM177A1</fullName>
    </recommendedName>
</protein>
<feature type="region of interest" description="Disordered" evidence="1">
    <location>
        <begin position="1"/>
        <end position="80"/>
    </location>
</feature>
<gene>
    <name evidence="2" type="ORF">DSTB1V02_LOCUS2541</name>
</gene>
<dbReference type="Proteomes" id="UP000677054">
    <property type="component" value="Unassembled WGS sequence"/>
</dbReference>
<feature type="compositionally biased region" description="Basic and acidic residues" evidence="1">
    <location>
        <begin position="18"/>
        <end position="44"/>
    </location>
</feature>
<dbReference type="PANTHER" id="PTHR31206:SF1">
    <property type="entry name" value="LP10445P"/>
    <property type="match status" value="1"/>
</dbReference>
<dbReference type="AlphaFoldDB" id="A0A7R9A4J5"/>
<evidence type="ECO:0008006" key="4">
    <source>
        <dbReference type="Google" id="ProtNLM"/>
    </source>
</evidence>
<dbReference type="PANTHER" id="PTHR31206">
    <property type="entry name" value="LP10445P"/>
    <property type="match status" value="1"/>
</dbReference>
<name>A0A7R9A4J5_9CRUS</name>
<evidence type="ECO:0000313" key="2">
    <source>
        <dbReference type="EMBL" id="CAD7242583.1"/>
    </source>
</evidence>
<keyword evidence="3" id="KW-1185">Reference proteome</keyword>
<proteinExistence type="predicted"/>
<evidence type="ECO:0000256" key="1">
    <source>
        <dbReference type="SAM" id="MobiDB-lite"/>
    </source>
</evidence>
<dbReference type="EMBL" id="CAJPEV010000289">
    <property type="protein sequence ID" value="CAG0883504.1"/>
    <property type="molecule type" value="Genomic_DNA"/>
</dbReference>
<accession>A0A7R9A4J5</accession>
<dbReference type="EMBL" id="LR899806">
    <property type="protein sequence ID" value="CAD7242583.1"/>
    <property type="molecule type" value="Genomic_DNA"/>
</dbReference>
<feature type="compositionally biased region" description="Basic residues" evidence="1">
    <location>
        <begin position="45"/>
        <end position="55"/>
    </location>
</feature>